<sequence length="445" mass="49028">MTQKWNLQDIRPVEPRQRRRSSTIKNSDPSGQSDVIDTKNGSEFEVLPSISINDGKKKSPRQLFVAIFIFVAVVGTGIGVSALTAGAVITLYPKVRDINVNAEFTALNTKKTDSLSYEIMTIDATGERQVTATGQEQVKSQATGEIEITKSTPGTERLIKNTRFATTDGLVFRIQESVVIPGAVKNETGEMVPGTVRAQVFADEAGENYNLPANTILSVPGFKEDDYTELYDSIKASNLMAFTDGFDGPKFIIDENELATAKQSLQMELRDTLVARVVSEKPANFTSFDSSIVITYTDLPSAQYGDTLVTIREQATLQIPLFKNADFASFIAKETIVGYDANESVRIDNLDTLTFLYSTASTSQTNLANIDSFTFKISGIPKIVWTVDQERMKVDLIGMEKTAFPGILGKYSGITKGEVKVRPFWKRSFPDKLDQIKIVEVLSTP</sequence>
<organism evidence="4 5">
    <name type="scientific">Candidatus Kaiserbacteria bacterium RIFOXYD1_FULL_42_15</name>
    <dbReference type="NCBI Taxonomy" id="1798532"/>
    <lineage>
        <taxon>Bacteria</taxon>
        <taxon>Candidatus Kaiseribacteriota</taxon>
    </lineage>
</organism>
<name>A0A1F6FR42_9BACT</name>
<keyword evidence="2" id="KW-0472">Membrane</keyword>
<gene>
    <name evidence="4" type="ORF">A2592_00720</name>
</gene>
<evidence type="ECO:0000313" key="5">
    <source>
        <dbReference type="Proteomes" id="UP000179230"/>
    </source>
</evidence>
<accession>A0A1F6FR42</accession>
<dbReference type="Proteomes" id="UP000179230">
    <property type="component" value="Unassembled WGS sequence"/>
</dbReference>
<feature type="compositionally biased region" description="Polar residues" evidence="1">
    <location>
        <begin position="23"/>
        <end position="35"/>
    </location>
</feature>
<proteinExistence type="predicted"/>
<dbReference type="InterPro" id="IPR006949">
    <property type="entry name" value="Barrel_Baseplate_J-like"/>
</dbReference>
<feature type="region of interest" description="Disordered" evidence="1">
    <location>
        <begin position="1"/>
        <end position="38"/>
    </location>
</feature>
<dbReference type="Pfam" id="PF04865">
    <property type="entry name" value="Baseplate_J"/>
    <property type="match status" value="1"/>
</dbReference>
<evidence type="ECO:0000256" key="2">
    <source>
        <dbReference type="SAM" id="Phobius"/>
    </source>
</evidence>
<keyword evidence="2" id="KW-0812">Transmembrane</keyword>
<dbReference type="EMBL" id="MFMT01000023">
    <property type="protein sequence ID" value="OGG88323.1"/>
    <property type="molecule type" value="Genomic_DNA"/>
</dbReference>
<keyword evidence="2" id="KW-1133">Transmembrane helix</keyword>
<evidence type="ECO:0000313" key="4">
    <source>
        <dbReference type="EMBL" id="OGG88323.1"/>
    </source>
</evidence>
<protein>
    <recommendedName>
        <fullName evidence="3">Baseplate protein J-like barrel domain-containing protein</fullName>
    </recommendedName>
</protein>
<evidence type="ECO:0000259" key="3">
    <source>
        <dbReference type="Pfam" id="PF04865"/>
    </source>
</evidence>
<comment type="caution">
    <text evidence="4">The sequence shown here is derived from an EMBL/GenBank/DDBJ whole genome shotgun (WGS) entry which is preliminary data.</text>
</comment>
<feature type="transmembrane region" description="Helical" evidence="2">
    <location>
        <begin position="63"/>
        <end position="92"/>
    </location>
</feature>
<reference evidence="4 5" key="1">
    <citation type="journal article" date="2016" name="Nat. Commun.">
        <title>Thousands of microbial genomes shed light on interconnected biogeochemical processes in an aquifer system.</title>
        <authorList>
            <person name="Anantharaman K."/>
            <person name="Brown C.T."/>
            <person name="Hug L.A."/>
            <person name="Sharon I."/>
            <person name="Castelle C.J."/>
            <person name="Probst A.J."/>
            <person name="Thomas B.C."/>
            <person name="Singh A."/>
            <person name="Wilkins M.J."/>
            <person name="Karaoz U."/>
            <person name="Brodie E.L."/>
            <person name="Williams K.H."/>
            <person name="Hubbard S.S."/>
            <person name="Banfield J.F."/>
        </authorList>
    </citation>
    <scope>NUCLEOTIDE SEQUENCE [LARGE SCALE GENOMIC DNA]</scope>
</reference>
<feature type="domain" description="Baseplate protein J-like barrel" evidence="3">
    <location>
        <begin position="147"/>
        <end position="220"/>
    </location>
</feature>
<evidence type="ECO:0000256" key="1">
    <source>
        <dbReference type="SAM" id="MobiDB-lite"/>
    </source>
</evidence>
<dbReference type="AlphaFoldDB" id="A0A1F6FR42"/>